<comment type="caution">
    <text evidence="3">The sequence shown here is derived from an EMBL/GenBank/DDBJ whole genome shotgun (WGS) entry which is preliminary data.</text>
</comment>
<keyword evidence="4" id="KW-1185">Reference proteome</keyword>
<keyword evidence="2" id="KW-0472">Membrane</keyword>
<protein>
    <recommendedName>
        <fullName evidence="5">VPS9 domain-containing protein</fullName>
    </recommendedName>
</protein>
<evidence type="ECO:0008006" key="5">
    <source>
        <dbReference type="Google" id="ProtNLM"/>
    </source>
</evidence>
<evidence type="ECO:0000313" key="3">
    <source>
        <dbReference type="EMBL" id="KAK8900469.1"/>
    </source>
</evidence>
<feature type="compositionally biased region" description="Low complexity" evidence="1">
    <location>
        <begin position="351"/>
        <end position="361"/>
    </location>
</feature>
<reference evidence="3 4" key="1">
    <citation type="submission" date="2024-04" db="EMBL/GenBank/DDBJ databases">
        <title>Tritrichomonas musculus Genome.</title>
        <authorList>
            <person name="Alves-Ferreira E."/>
            <person name="Grigg M."/>
            <person name="Lorenzi H."/>
            <person name="Galac M."/>
        </authorList>
    </citation>
    <scope>NUCLEOTIDE SEQUENCE [LARGE SCALE GENOMIC DNA]</scope>
    <source>
        <strain evidence="3 4">EAF2021</strain>
    </source>
</reference>
<sequence>MEKVLNNLTDEQYERTSEKFFEFNAFQKQQQIFHSNLSQNKDLFSLLSVHHEFRSPWVLKYPQKKARIDKIFSENIPETDHIEILTNKSITNFLNLFYSNREDSILTFMTSDFDNMHVLEFHSCNISSDVFIATFIIPALFGHFMGTNNVLSFIEAVGRGFDKCADHEIEFLPNFHKSFLSIVLRQFFFSPVLRSFYGEQFSCFLDLFAHVKHQVDSQYAKVQRFFNTFLSDLKESLKSPTSPLIHSLLIRISRKFRDKWSLLLTVLFYCIILPMVIDPISYGVLPLNYNLQETNEIAQKLINYYDLAYRNGQNNLDPDNLKSVFRPVNDDNYHPKKEEKSQTPRLKPNNKKPNPIGRSSSVYFVSSSKNTGFARRSISGPKLTSKEIHNIDHKMIDSFIDVALQVVPNQQNYPEIHSFVLPYRALQFLLENYDPDYSSQNFDNDKTTFQPFTIVKINLSIPQYLLLGLSDSSPIKSETDFTNEKSDELEMLITLFDLDDLESPKARVLKKHFELKSKNNPNFNFNLIFEEISQLTESLLSNIAEIQGMNHIIEKSIKRCKSSIIQANSIFVNQIVDTMMSEISFINDLKNKRSLMLKDSLVFSNFVISHLDLFEQKNKWASPLMRQIANKFHSKLTSQNFSLHDFISSAESQASSNDNKNYNDCSNLSQIDQKFLNNKMTVLSRLEQNGLDENVKKILSCKEIFDAAQTTILHSCLLEIPIESAKQIVLSLNTVEDIFLFVFGVRPEANQLMPLIANLFIISPVPMPLSFAQWLKHFLKILMEKRPEWFSDESMRPLEHYFTFGTWMNEFLLTIPD</sequence>
<evidence type="ECO:0000256" key="1">
    <source>
        <dbReference type="SAM" id="MobiDB-lite"/>
    </source>
</evidence>
<feature type="region of interest" description="Disordered" evidence="1">
    <location>
        <begin position="318"/>
        <end position="361"/>
    </location>
</feature>
<proteinExistence type="predicted"/>
<accession>A0ABR2LAY6</accession>
<keyword evidence="2" id="KW-1133">Transmembrane helix</keyword>
<dbReference type="Proteomes" id="UP001470230">
    <property type="component" value="Unassembled WGS sequence"/>
</dbReference>
<name>A0ABR2LAY6_9EUKA</name>
<organism evidence="3 4">
    <name type="scientific">Tritrichomonas musculus</name>
    <dbReference type="NCBI Taxonomy" id="1915356"/>
    <lineage>
        <taxon>Eukaryota</taxon>
        <taxon>Metamonada</taxon>
        <taxon>Parabasalia</taxon>
        <taxon>Tritrichomonadida</taxon>
        <taxon>Tritrichomonadidae</taxon>
        <taxon>Tritrichomonas</taxon>
    </lineage>
</organism>
<feature type="transmembrane region" description="Helical" evidence="2">
    <location>
        <begin position="260"/>
        <end position="277"/>
    </location>
</feature>
<keyword evidence="2" id="KW-0812">Transmembrane</keyword>
<evidence type="ECO:0000256" key="2">
    <source>
        <dbReference type="SAM" id="Phobius"/>
    </source>
</evidence>
<dbReference type="EMBL" id="JAPFFF010000001">
    <property type="protein sequence ID" value="KAK8900469.1"/>
    <property type="molecule type" value="Genomic_DNA"/>
</dbReference>
<gene>
    <name evidence="3" type="ORF">M9Y10_002796</name>
</gene>
<feature type="compositionally biased region" description="Basic and acidic residues" evidence="1">
    <location>
        <begin position="328"/>
        <end position="342"/>
    </location>
</feature>
<evidence type="ECO:0000313" key="4">
    <source>
        <dbReference type="Proteomes" id="UP001470230"/>
    </source>
</evidence>